<evidence type="ECO:0000256" key="5">
    <source>
        <dbReference type="ARBA" id="ARBA00022982"/>
    </source>
</evidence>
<feature type="binding site" evidence="8">
    <location>
        <position position="414"/>
    </location>
    <ligand>
        <name>[4Fe-4S] cluster</name>
        <dbReference type="ChEBI" id="CHEBI:49883"/>
        <label>2</label>
    </ligand>
</feature>
<dbReference type="NCBIfam" id="NF003454">
    <property type="entry name" value="PRK05035.1"/>
    <property type="match status" value="1"/>
</dbReference>
<feature type="binding site" evidence="8">
    <location>
        <position position="379"/>
    </location>
    <ligand>
        <name>[4Fe-4S] cluster</name>
        <dbReference type="ChEBI" id="CHEBI:49883"/>
        <label>2</label>
    </ligand>
</feature>
<dbReference type="InterPro" id="IPR017900">
    <property type="entry name" value="4Fe4S_Fe_S_CS"/>
</dbReference>
<evidence type="ECO:0000256" key="4">
    <source>
        <dbReference type="ARBA" id="ARBA00022737"/>
    </source>
</evidence>
<feature type="binding site" evidence="8">
    <location>
        <position position="408"/>
    </location>
    <ligand>
        <name>[4Fe-4S] cluster</name>
        <dbReference type="ChEBI" id="CHEBI:49883"/>
        <label>2</label>
    </ligand>
</feature>
<accession>A0A9D2DC55</accession>
<feature type="binding site" evidence="8">
    <location>
        <position position="375"/>
    </location>
    <ligand>
        <name>[4Fe-4S] cluster</name>
        <dbReference type="ChEBI" id="CHEBI:49883"/>
        <label>1</label>
    </ligand>
</feature>
<feature type="binding site" evidence="8">
    <location>
        <position position="411"/>
    </location>
    <ligand>
        <name>[4Fe-4S] cluster</name>
        <dbReference type="ChEBI" id="CHEBI:49883"/>
        <label>2</label>
    </ligand>
</feature>
<dbReference type="Pfam" id="PF10531">
    <property type="entry name" value="SLBB"/>
    <property type="match status" value="1"/>
</dbReference>
<keyword evidence="5 8" id="KW-0249">Electron transport</keyword>
<comment type="function">
    <text evidence="8">Part of a membrane-bound complex that couples electron transfer with translocation of ions across the membrane.</text>
</comment>
<dbReference type="Pfam" id="PF01512">
    <property type="entry name" value="Complex1_51K"/>
    <property type="match status" value="1"/>
</dbReference>
<evidence type="ECO:0000256" key="2">
    <source>
        <dbReference type="ARBA" id="ARBA00022485"/>
    </source>
</evidence>
<dbReference type="Proteomes" id="UP000824014">
    <property type="component" value="Unassembled WGS sequence"/>
</dbReference>
<comment type="subunit">
    <text evidence="8">The complex is composed of six subunits: RnfA, RnfB, RnfC, RnfD, RnfE and RnfG.</text>
</comment>
<dbReference type="EC" id="7.-.-.-" evidence="8"/>
<comment type="cofactor">
    <cofactor evidence="8">
        <name>[4Fe-4S] cluster</name>
        <dbReference type="ChEBI" id="CHEBI:49883"/>
    </cofactor>
    <text evidence="8">Binds 2 [4Fe-4S] clusters per subunit.</text>
</comment>
<keyword evidence="8" id="KW-1003">Cell membrane</keyword>
<feature type="domain" description="4Fe-4S ferredoxin-type" evidence="9">
    <location>
        <begin position="360"/>
        <end position="382"/>
    </location>
</feature>
<dbReference type="InterPro" id="IPR019554">
    <property type="entry name" value="Soluble_ligand-bd"/>
</dbReference>
<dbReference type="InterPro" id="IPR037225">
    <property type="entry name" value="Nuo51_FMN-bd_sf"/>
</dbReference>
<feature type="binding site" evidence="8">
    <location>
        <position position="372"/>
    </location>
    <ligand>
        <name>[4Fe-4S] cluster</name>
        <dbReference type="ChEBI" id="CHEBI:49883"/>
        <label>1</label>
    </ligand>
</feature>
<proteinExistence type="inferred from homology"/>
<reference evidence="10" key="1">
    <citation type="journal article" date="2021" name="PeerJ">
        <title>Extensive microbial diversity within the chicken gut microbiome revealed by metagenomics and culture.</title>
        <authorList>
            <person name="Gilroy R."/>
            <person name="Ravi A."/>
            <person name="Getino M."/>
            <person name="Pursley I."/>
            <person name="Horton D.L."/>
            <person name="Alikhan N.F."/>
            <person name="Baker D."/>
            <person name="Gharbi K."/>
            <person name="Hall N."/>
            <person name="Watson M."/>
            <person name="Adriaenssens E.M."/>
            <person name="Foster-Nyarko E."/>
            <person name="Jarju S."/>
            <person name="Secka A."/>
            <person name="Antonio M."/>
            <person name="Oren A."/>
            <person name="Chaudhuri R.R."/>
            <person name="La Ragione R."/>
            <person name="Hildebrand F."/>
            <person name="Pallen M.J."/>
        </authorList>
    </citation>
    <scope>NUCLEOTIDE SEQUENCE</scope>
    <source>
        <strain evidence="10">ChiHjej11B10-19426</strain>
    </source>
</reference>
<dbReference type="GO" id="GO:0005886">
    <property type="term" value="C:plasma membrane"/>
    <property type="evidence" value="ECO:0007669"/>
    <property type="project" value="UniProtKB-SubCell"/>
</dbReference>
<dbReference type="Gene3D" id="3.40.50.11540">
    <property type="entry name" value="NADH-ubiquinone oxidoreductase 51kDa subunit"/>
    <property type="match status" value="1"/>
</dbReference>
<dbReference type="InterPro" id="IPR010208">
    <property type="entry name" value="Ion_transpt_RnfC/RsxC"/>
</dbReference>
<dbReference type="SUPFAM" id="SSF46548">
    <property type="entry name" value="alpha-helical ferredoxin"/>
    <property type="match status" value="1"/>
</dbReference>
<keyword evidence="1 8" id="KW-0813">Transport</keyword>
<dbReference type="Gene3D" id="3.30.70.20">
    <property type="match status" value="1"/>
</dbReference>
<dbReference type="GO" id="GO:0051539">
    <property type="term" value="F:4 iron, 4 sulfur cluster binding"/>
    <property type="evidence" value="ECO:0007669"/>
    <property type="project" value="UniProtKB-KW"/>
</dbReference>
<dbReference type="Pfam" id="PF13375">
    <property type="entry name" value="RnfC_N"/>
    <property type="match status" value="1"/>
</dbReference>
<dbReference type="SUPFAM" id="SSF142019">
    <property type="entry name" value="Nqo1 FMN-binding domain-like"/>
    <property type="match status" value="1"/>
</dbReference>
<evidence type="ECO:0000313" key="11">
    <source>
        <dbReference type="Proteomes" id="UP000824014"/>
    </source>
</evidence>
<feature type="binding site" evidence="8">
    <location>
        <position position="369"/>
    </location>
    <ligand>
        <name>[4Fe-4S] cluster</name>
        <dbReference type="ChEBI" id="CHEBI:49883"/>
        <label>1</label>
    </ligand>
</feature>
<evidence type="ECO:0000313" key="10">
    <source>
        <dbReference type="EMBL" id="HIZ14390.1"/>
    </source>
</evidence>
<organism evidence="10 11">
    <name type="scientific">Candidatus Tidjanibacter faecipullorum</name>
    <dbReference type="NCBI Taxonomy" id="2838766"/>
    <lineage>
        <taxon>Bacteria</taxon>
        <taxon>Pseudomonadati</taxon>
        <taxon>Bacteroidota</taxon>
        <taxon>Bacteroidia</taxon>
        <taxon>Bacteroidales</taxon>
        <taxon>Rikenellaceae</taxon>
        <taxon>Tidjanibacter</taxon>
    </lineage>
</organism>
<keyword evidence="3 8" id="KW-0479">Metal-binding</keyword>
<sequence>MLKTFPIGGIHPQENKISRACRIETMPLPEVVTIPLSQHIGSPAEAVVSKGMRVLTGQLIGRSTGFVSANVHASVTGTVTAVDTFLDASGVRRTGVTIRTEPDEWAEGIVTDGRIERECSLEPAEIIARIAAAGIVGMGGATFPTHVKLSIPAGKKAEVLIINGVECEPYLTDDYRIMMERGEEVLIGARILARALGVSRILVGIENNKPDAVEALSRLAGVVAPEAEVVPLRVRYPQGSEKHLIAALTGRQVPSGGLPVDVGAVVQNVGTALAVYEAVQKHRPLIERVVTVTGPSLSRQANLRVRIGTPMARLIDYCGGLPADTGKVIAGGPMMGRAVANLEAPIVKGTSALLILPEEQSLRTSPQTCIRCGKCVSVCPMGLEPYLLSRLAEKSVWDEAEAHHVTDCIECGSCSWRCPSALPLLDRIRVGKAEVLRIIRSRKA</sequence>
<feature type="domain" description="4Fe-4S ferredoxin-type" evidence="9">
    <location>
        <begin position="398"/>
        <end position="427"/>
    </location>
</feature>
<dbReference type="HAMAP" id="MF_00461">
    <property type="entry name" value="RsxC_RnfC"/>
    <property type="match status" value="1"/>
</dbReference>
<gene>
    <name evidence="10" type="primary">rsxC</name>
    <name evidence="8" type="synonym">rnfC</name>
    <name evidence="10" type="ORF">H9816_00520</name>
</gene>
<dbReference type="AlphaFoldDB" id="A0A9D2DC55"/>
<dbReference type="GO" id="GO:0046872">
    <property type="term" value="F:metal ion binding"/>
    <property type="evidence" value="ECO:0007669"/>
    <property type="project" value="UniProtKB-KW"/>
</dbReference>
<dbReference type="InterPro" id="IPR026902">
    <property type="entry name" value="RnfC_N"/>
</dbReference>
<dbReference type="InterPro" id="IPR017896">
    <property type="entry name" value="4Fe4S_Fe-S-bd"/>
</dbReference>
<feature type="binding site" evidence="8">
    <location>
        <position position="418"/>
    </location>
    <ligand>
        <name>[4Fe-4S] cluster</name>
        <dbReference type="ChEBI" id="CHEBI:49883"/>
        <label>1</label>
    </ligand>
</feature>
<keyword evidence="8" id="KW-0472">Membrane</keyword>
<keyword evidence="6 8" id="KW-0408">Iron</keyword>
<dbReference type="NCBIfam" id="TIGR01945">
    <property type="entry name" value="rnfC"/>
    <property type="match status" value="1"/>
</dbReference>
<protein>
    <recommendedName>
        <fullName evidence="8">Ion-translocating oxidoreductase complex subunit C</fullName>
        <ecNumber evidence="8">7.-.-.-</ecNumber>
    </recommendedName>
    <alternativeName>
        <fullName evidence="8">Rnf electron transport complex subunit C</fullName>
    </alternativeName>
</protein>
<dbReference type="PANTHER" id="PTHR43034:SF2">
    <property type="entry name" value="ION-TRANSLOCATING OXIDOREDUCTASE COMPLEX SUBUNIT C"/>
    <property type="match status" value="1"/>
</dbReference>
<evidence type="ECO:0000256" key="8">
    <source>
        <dbReference type="HAMAP-Rule" id="MF_00461"/>
    </source>
</evidence>
<evidence type="ECO:0000256" key="1">
    <source>
        <dbReference type="ARBA" id="ARBA00022448"/>
    </source>
</evidence>
<dbReference type="GO" id="GO:0009055">
    <property type="term" value="F:electron transfer activity"/>
    <property type="evidence" value="ECO:0007669"/>
    <property type="project" value="InterPro"/>
</dbReference>
<dbReference type="GO" id="GO:0022900">
    <property type="term" value="P:electron transport chain"/>
    <property type="evidence" value="ECO:0007669"/>
    <property type="project" value="UniProtKB-UniRule"/>
</dbReference>
<dbReference type="PROSITE" id="PS00198">
    <property type="entry name" value="4FE4S_FER_1"/>
    <property type="match status" value="1"/>
</dbReference>
<evidence type="ECO:0000256" key="6">
    <source>
        <dbReference type="ARBA" id="ARBA00023004"/>
    </source>
</evidence>
<dbReference type="InterPro" id="IPR011538">
    <property type="entry name" value="Nuo51_FMN-bd"/>
</dbReference>
<dbReference type="Pfam" id="PF13237">
    <property type="entry name" value="Fer4_10"/>
    <property type="match status" value="1"/>
</dbReference>
<dbReference type="EMBL" id="DXCC01000002">
    <property type="protein sequence ID" value="HIZ14390.1"/>
    <property type="molecule type" value="Genomic_DNA"/>
</dbReference>
<name>A0A9D2DC55_9BACT</name>
<comment type="subcellular location">
    <subcellularLocation>
        <location evidence="8">Cell membrane</location>
        <topology evidence="8">Peripheral membrane protein</topology>
    </subcellularLocation>
</comment>
<keyword evidence="7 8" id="KW-0411">Iron-sulfur</keyword>
<comment type="similarity">
    <text evidence="8">Belongs to the 4Fe4S bacterial-type ferredoxin family. RnfC subfamily.</text>
</comment>
<dbReference type="PANTHER" id="PTHR43034">
    <property type="entry name" value="ION-TRANSLOCATING OXIDOREDUCTASE COMPLEX SUBUNIT C"/>
    <property type="match status" value="1"/>
</dbReference>
<reference evidence="10" key="2">
    <citation type="submission" date="2021-04" db="EMBL/GenBank/DDBJ databases">
        <authorList>
            <person name="Gilroy R."/>
        </authorList>
    </citation>
    <scope>NUCLEOTIDE SEQUENCE</scope>
    <source>
        <strain evidence="10">ChiHjej11B10-19426</strain>
    </source>
</reference>
<keyword evidence="4 8" id="KW-0677">Repeat</keyword>
<dbReference type="PROSITE" id="PS51379">
    <property type="entry name" value="4FE4S_FER_2"/>
    <property type="match status" value="2"/>
</dbReference>
<evidence type="ECO:0000256" key="7">
    <source>
        <dbReference type="ARBA" id="ARBA00023014"/>
    </source>
</evidence>
<evidence type="ECO:0000259" key="9">
    <source>
        <dbReference type="PROSITE" id="PS51379"/>
    </source>
</evidence>
<evidence type="ECO:0000256" key="3">
    <source>
        <dbReference type="ARBA" id="ARBA00022723"/>
    </source>
</evidence>
<keyword evidence="2 8" id="KW-0004">4Fe-4S</keyword>
<keyword evidence="8" id="KW-1278">Translocase</keyword>
<comment type="caution">
    <text evidence="10">The sequence shown here is derived from an EMBL/GenBank/DDBJ whole genome shotgun (WGS) entry which is preliminary data.</text>
</comment>